<evidence type="ECO:0000256" key="4">
    <source>
        <dbReference type="ARBA" id="ARBA00067747"/>
    </source>
</evidence>
<feature type="binding site" evidence="6">
    <location>
        <position position="37"/>
    </location>
    <ligand>
        <name>NAD(+)</name>
        <dbReference type="ChEBI" id="CHEBI:57540"/>
    </ligand>
</feature>
<dbReference type="Proteomes" id="UP000271256">
    <property type="component" value="Unassembled WGS sequence"/>
</dbReference>
<feature type="binding site" evidence="7">
    <location>
        <position position="53"/>
    </location>
    <ligand>
        <name>CoA</name>
        <dbReference type="ChEBI" id="CHEBI:57287"/>
    </ligand>
</feature>
<comment type="pathway">
    <text evidence="1">Lipid metabolism; butanoate metabolism.</text>
</comment>
<dbReference type="GO" id="GO:0016616">
    <property type="term" value="F:oxidoreductase activity, acting on the CH-OH group of donors, NAD or NADP as acceptor"/>
    <property type="evidence" value="ECO:0007669"/>
    <property type="project" value="InterPro"/>
</dbReference>
<dbReference type="Gene3D" id="1.10.1040.10">
    <property type="entry name" value="N-(1-d-carboxylethyl)-l-norvaline Dehydrogenase, domain 2"/>
    <property type="match status" value="1"/>
</dbReference>
<dbReference type="EMBL" id="RBWE01000001">
    <property type="protein sequence ID" value="RKO66657.1"/>
    <property type="molecule type" value="Genomic_DNA"/>
</dbReference>
<evidence type="ECO:0000256" key="5">
    <source>
        <dbReference type="PIRSR" id="PIRSR000105-1"/>
    </source>
</evidence>
<evidence type="ECO:0000256" key="6">
    <source>
        <dbReference type="PIRSR" id="PIRSR000105-2"/>
    </source>
</evidence>
<evidence type="ECO:0000313" key="11">
    <source>
        <dbReference type="Proteomes" id="UP000271256"/>
    </source>
</evidence>
<accession>A0A494X0E0</accession>
<keyword evidence="3" id="KW-0560">Oxidoreductase</keyword>
<dbReference type="SUPFAM" id="SSF48179">
    <property type="entry name" value="6-phosphogluconate dehydrogenase C-terminal domain-like"/>
    <property type="match status" value="1"/>
</dbReference>
<feature type="binding site" evidence="7">
    <location>
        <position position="124"/>
    </location>
    <ligand>
        <name>CoA</name>
        <dbReference type="ChEBI" id="CHEBI:57287"/>
    </ligand>
</feature>
<evidence type="ECO:0000259" key="8">
    <source>
        <dbReference type="Pfam" id="PF00725"/>
    </source>
</evidence>
<dbReference type="SUPFAM" id="SSF51735">
    <property type="entry name" value="NAD(P)-binding Rossmann-fold domains"/>
    <property type="match status" value="1"/>
</dbReference>
<feature type="binding site" evidence="6">
    <location>
        <position position="277"/>
    </location>
    <ligand>
        <name>NAD(+)</name>
        <dbReference type="ChEBI" id="CHEBI:57540"/>
    </ligand>
</feature>
<feature type="binding site" evidence="6">
    <location>
        <position position="124"/>
    </location>
    <ligand>
        <name>NAD(+)</name>
        <dbReference type="ChEBI" id="CHEBI:57540"/>
    </ligand>
</feature>
<comment type="caution">
    <text evidence="10">The sequence shown here is derived from an EMBL/GenBank/DDBJ whole genome shotgun (WGS) entry which is preliminary data.</text>
</comment>
<keyword evidence="11" id="KW-1185">Reference proteome</keyword>
<feature type="binding site" evidence="6">
    <location>
        <position position="97"/>
    </location>
    <ligand>
        <name>NAD(+)</name>
        <dbReference type="ChEBI" id="CHEBI:57540"/>
    </ligand>
</feature>
<dbReference type="FunFam" id="3.40.50.720:FF:000009">
    <property type="entry name" value="Fatty oxidation complex, alpha subunit"/>
    <property type="match status" value="1"/>
</dbReference>
<dbReference type="AlphaFoldDB" id="A0A494X0E0"/>
<feature type="binding site" evidence="7">
    <location>
        <position position="60"/>
    </location>
    <ligand>
        <name>CoA</name>
        <dbReference type="ChEBI" id="CHEBI:57287"/>
    </ligand>
</feature>
<evidence type="ECO:0000256" key="3">
    <source>
        <dbReference type="ARBA" id="ARBA00023002"/>
    </source>
</evidence>
<dbReference type="OrthoDB" id="9815331at2"/>
<feature type="binding site" evidence="6">
    <location>
        <position position="148"/>
    </location>
    <ligand>
        <name>NAD(+)</name>
        <dbReference type="ChEBI" id="CHEBI:57540"/>
    </ligand>
</feature>
<feature type="site" description="Important for catalytic activity" evidence="5">
    <location>
        <position position="145"/>
    </location>
</feature>
<dbReference type="InterPro" id="IPR013328">
    <property type="entry name" value="6PGD_dom2"/>
</dbReference>
<dbReference type="PANTHER" id="PTHR48075:SF5">
    <property type="entry name" value="3-HYDROXYBUTYRYL-COA DEHYDROGENASE"/>
    <property type="match status" value="1"/>
</dbReference>
<feature type="domain" description="3-hydroxyacyl-CoA dehydrogenase C-terminal" evidence="8">
    <location>
        <begin position="191"/>
        <end position="285"/>
    </location>
</feature>
<dbReference type="PIRSF" id="PIRSF000105">
    <property type="entry name" value="HCDH"/>
    <property type="match status" value="1"/>
</dbReference>
<evidence type="ECO:0000256" key="7">
    <source>
        <dbReference type="PIRSR" id="PIRSR000105-3"/>
    </source>
</evidence>
<dbReference type="Pfam" id="PF02737">
    <property type="entry name" value="3HCDH_N"/>
    <property type="match status" value="1"/>
</dbReference>
<name>A0A494X0E0_9FIRM</name>
<dbReference type="Gene3D" id="3.40.50.720">
    <property type="entry name" value="NAD(P)-binding Rossmann-like Domain"/>
    <property type="match status" value="1"/>
</dbReference>
<dbReference type="Pfam" id="PF00725">
    <property type="entry name" value="3HCDH"/>
    <property type="match status" value="1"/>
</dbReference>
<evidence type="ECO:0000256" key="1">
    <source>
        <dbReference type="ARBA" id="ARBA00005086"/>
    </source>
</evidence>
<dbReference type="InterPro" id="IPR022694">
    <property type="entry name" value="3-OHacyl-CoA_DH"/>
</dbReference>
<sequence>MDIKTDIKKVSVIGAGTMGSGIAQVCAAAGYQVSLYDSSPQSLEKALATIKKSLSRFVEKNKISSDEMASTLARIQIADSLAGAAAGADLVIEAVFEDLAVKKEIFAQLDTVAPEHALLASNTSSLPITAIAAATKRPEKVIGLHFMNPVPLMKGVEVIRARLSSDEAVATGIEFVKSLGKIPAEAVDYAGFIVSRVLDVMLNEAVFCVMDGNKPEEIDRAMKVCANFPMGPLELIDLAGADILLHVMECLQKEFGDKYRPAPLLAQMVRAGHLGRKTGRGFYEYK</sequence>
<dbReference type="InterPro" id="IPR008927">
    <property type="entry name" value="6-PGluconate_DH-like_C_sf"/>
</dbReference>
<comment type="similarity">
    <text evidence="2">Belongs to the 3-hydroxyacyl-CoA dehydrogenase family.</text>
</comment>
<dbReference type="InterPro" id="IPR006176">
    <property type="entry name" value="3-OHacyl-CoA_DH_NAD-bd"/>
</dbReference>
<protein>
    <recommendedName>
        <fullName evidence="4">3-hydroxybutyryl-CoA dehydrogenase</fullName>
    </recommendedName>
</protein>
<dbReference type="PANTHER" id="PTHR48075">
    <property type="entry name" value="3-HYDROXYACYL-COA DEHYDROGENASE FAMILY PROTEIN"/>
    <property type="match status" value="1"/>
</dbReference>
<dbReference type="InterPro" id="IPR006108">
    <property type="entry name" value="3HC_DH_C"/>
</dbReference>
<feature type="domain" description="3-hydroxyacyl-CoA dehydrogenase NAD binding" evidence="9">
    <location>
        <begin position="9"/>
        <end position="186"/>
    </location>
</feature>
<evidence type="ECO:0000259" key="9">
    <source>
        <dbReference type="Pfam" id="PF02737"/>
    </source>
</evidence>
<feature type="binding site" evidence="6">
    <location>
        <position position="102"/>
    </location>
    <ligand>
        <name>NAD(+)</name>
        <dbReference type="ChEBI" id="CHEBI:57540"/>
    </ligand>
</feature>
<dbReference type="InterPro" id="IPR036291">
    <property type="entry name" value="NAD(P)-bd_dom_sf"/>
</dbReference>
<evidence type="ECO:0000256" key="2">
    <source>
        <dbReference type="ARBA" id="ARBA00009463"/>
    </source>
</evidence>
<dbReference type="GO" id="GO:0070403">
    <property type="term" value="F:NAD+ binding"/>
    <property type="evidence" value="ECO:0007669"/>
    <property type="project" value="InterPro"/>
</dbReference>
<reference evidence="10 11" key="1">
    <citation type="submission" date="2018-10" db="EMBL/GenBank/DDBJ databases">
        <authorList>
            <person name="Grouzdev D.S."/>
            <person name="Krutkina M.S."/>
            <person name="Tourova T.P."/>
            <person name="Nazina T.N."/>
        </authorList>
    </citation>
    <scope>NUCLEOTIDE SEQUENCE [LARGE SCALE GENOMIC DNA]</scope>
    <source>
        <strain evidence="10 11">435</strain>
    </source>
</reference>
<dbReference type="GO" id="GO:0006631">
    <property type="term" value="P:fatty acid metabolic process"/>
    <property type="evidence" value="ECO:0007669"/>
    <property type="project" value="InterPro"/>
</dbReference>
<evidence type="ECO:0000313" key="10">
    <source>
        <dbReference type="EMBL" id="RKO66657.1"/>
    </source>
</evidence>
<keyword evidence="6" id="KW-0520">NAD</keyword>
<gene>
    <name evidence="10" type="ORF">D7024_06660</name>
</gene>
<proteinExistence type="inferred from homology"/>
<feature type="binding site" evidence="6">
    <location>
        <begin position="14"/>
        <end position="19"/>
    </location>
    <ligand>
        <name>NAD(+)</name>
        <dbReference type="ChEBI" id="CHEBI:57540"/>
    </ligand>
</feature>
<dbReference type="RefSeq" id="WP_121451085.1">
    <property type="nucleotide sequence ID" value="NZ_RBWE01000001.1"/>
</dbReference>
<organism evidence="10 11">
    <name type="scientific">Desulfofundulus salinus</name>
    <dbReference type="NCBI Taxonomy" id="2419843"/>
    <lineage>
        <taxon>Bacteria</taxon>
        <taxon>Bacillati</taxon>
        <taxon>Bacillota</taxon>
        <taxon>Clostridia</taxon>
        <taxon>Eubacteriales</taxon>
        <taxon>Peptococcaceae</taxon>
        <taxon>Desulfofundulus</taxon>
    </lineage>
</organism>